<feature type="compositionally biased region" description="Low complexity" evidence="2">
    <location>
        <begin position="674"/>
        <end position="683"/>
    </location>
</feature>
<feature type="domain" description="Protein kinase" evidence="3">
    <location>
        <begin position="277"/>
        <end position="602"/>
    </location>
</feature>
<dbReference type="PANTHER" id="PTHR24359">
    <property type="entry name" value="SERINE/THREONINE-PROTEIN KINASE SBK1"/>
    <property type="match status" value="1"/>
</dbReference>
<dbReference type="SUPFAM" id="SSF56112">
    <property type="entry name" value="Protein kinase-like (PK-like)"/>
    <property type="match status" value="1"/>
</dbReference>
<protein>
    <recommendedName>
        <fullName evidence="3">Protein kinase domain-containing protein</fullName>
    </recommendedName>
</protein>
<dbReference type="VEuPathDB" id="FungiDB:FOMG_17287"/>
<dbReference type="GO" id="GO:0005524">
    <property type="term" value="F:ATP binding"/>
    <property type="evidence" value="ECO:0007669"/>
    <property type="project" value="UniProtKB-UniRule"/>
</dbReference>
<evidence type="ECO:0000256" key="1">
    <source>
        <dbReference type="PROSITE-ProRule" id="PRU10141"/>
    </source>
</evidence>
<feature type="binding site" evidence="1">
    <location>
        <position position="316"/>
    </location>
    <ligand>
        <name>ATP</name>
        <dbReference type="ChEBI" id="CHEBI:30616"/>
    </ligand>
</feature>
<dbReference type="Pfam" id="PF00069">
    <property type="entry name" value="Pkinase"/>
    <property type="match status" value="1"/>
</dbReference>
<dbReference type="PROSITE" id="PS00107">
    <property type="entry name" value="PROTEIN_KINASE_ATP"/>
    <property type="match status" value="1"/>
</dbReference>
<dbReference type="Proteomes" id="UP000219369">
    <property type="component" value="Unassembled WGS sequence"/>
</dbReference>
<dbReference type="PROSITE" id="PS50011">
    <property type="entry name" value="PROTEIN_KINASE_DOM"/>
    <property type="match status" value="1"/>
</dbReference>
<dbReference type="VEuPathDB" id="FungiDB:FOIG_09949"/>
<dbReference type="OrthoDB" id="4062651at2759"/>
<reference evidence="5" key="1">
    <citation type="submission" date="2016-09" db="EMBL/GenBank/DDBJ databases">
        <authorList>
            <person name="Guldener U."/>
        </authorList>
    </citation>
    <scope>NUCLEOTIDE SEQUENCE [LARGE SCALE GENOMIC DNA]</scope>
    <source>
        <strain evidence="5">V64-1</strain>
    </source>
</reference>
<dbReference type="InterPro" id="IPR017441">
    <property type="entry name" value="Protein_kinase_ATP_BS"/>
</dbReference>
<dbReference type="VEuPathDB" id="FungiDB:FOC1_g10004099"/>
<organism evidence="4 5">
    <name type="scientific">Fusarium oxysporum</name>
    <name type="common">Fusarium vascular wilt</name>
    <dbReference type="NCBI Taxonomy" id="5507"/>
    <lineage>
        <taxon>Eukaryota</taxon>
        <taxon>Fungi</taxon>
        <taxon>Dikarya</taxon>
        <taxon>Ascomycota</taxon>
        <taxon>Pezizomycotina</taxon>
        <taxon>Sordariomycetes</taxon>
        <taxon>Hypocreomycetidae</taxon>
        <taxon>Hypocreales</taxon>
        <taxon>Nectriaceae</taxon>
        <taxon>Fusarium</taxon>
        <taxon>Fusarium oxysporum species complex</taxon>
    </lineage>
</organism>
<dbReference type="VEuPathDB" id="FungiDB:FOZG_10628"/>
<dbReference type="SMART" id="SM00220">
    <property type="entry name" value="S_TKc"/>
    <property type="match status" value="1"/>
</dbReference>
<feature type="region of interest" description="Disordered" evidence="2">
    <location>
        <begin position="1"/>
        <end position="39"/>
    </location>
</feature>
<dbReference type="VEuPathDB" id="FungiDB:HZS61_005919"/>
<proteinExistence type="predicted"/>
<dbReference type="VEuPathDB" id="FungiDB:FOC4_g10004863"/>
<evidence type="ECO:0000259" key="3">
    <source>
        <dbReference type="PROSITE" id="PS50011"/>
    </source>
</evidence>
<feature type="compositionally biased region" description="Polar residues" evidence="2">
    <location>
        <begin position="741"/>
        <end position="755"/>
    </location>
</feature>
<evidence type="ECO:0000313" key="5">
    <source>
        <dbReference type="Proteomes" id="UP000219369"/>
    </source>
</evidence>
<feature type="region of interest" description="Disordered" evidence="2">
    <location>
        <begin position="655"/>
        <end position="685"/>
    </location>
</feature>
<keyword evidence="1" id="KW-0547">Nucleotide-binding</keyword>
<dbReference type="Gene3D" id="1.10.510.10">
    <property type="entry name" value="Transferase(Phosphotransferase) domain 1"/>
    <property type="match status" value="1"/>
</dbReference>
<keyword evidence="1" id="KW-0067">ATP-binding</keyword>
<feature type="compositionally biased region" description="Polar residues" evidence="2">
    <location>
        <begin position="714"/>
        <end position="725"/>
    </location>
</feature>
<dbReference type="GO" id="GO:0004674">
    <property type="term" value="F:protein serine/threonine kinase activity"/>
    <property type="evidence" value="ECO:0007669"/>
    <property type="project" value="TreeGrafter"/>
</dbReference>
<dbReference type="InterPro" id="IPR000719">
    <property type="entry name" value="Prot_kinase_dom"/>
</dbReference>
<dbReference type="VEuPathDB" id="FungiDB:FOXG_09738"/>
<evidence type="ECO:0000256" key="2">
    <source>
        <dbReference type="SAM" id="MobiDB-lite"/>
    </source>
</evidence>
<dbReference type="InterPro" id="IPR011009">
    <property type="entry name" value="Kinase-like_dom_sf"/>
</dbReference>
<dbReference type="CDD" id="cd00180">
    <property type="entry name" value="PKc"/>
    <property type="match status" value="1"/>
</dbReference>
<evidence type="ECO:0000313" key="4">
    <source>
        <dbReference type="EMBL" id="SCO92072.1"/>
    </source>
</evidence>
<feature type="region of interest" description="Disordered" evidence="2">
    <location>
        <begin position="714"/>
        <end position="755"/>
    </location>
</feature>
<gene>
    <name evidence="4" type="ORF">FRV6_16200</name>
</gene>
<accession>A0A2H3TTY1</accession>
<name>A0A2H3TTY1_FUSOX</name>
<dbReference type="PANTHER" id="PTHR24359:SF37">
    <property type="entry name" value="PROTEIN KINASE DOMAIN-CONTAINING PROTEIN"/>
    <property type="match status" value="1"/>
</dbReference>
<dbReference type="AlphaFoldDB" id="A0A2H3TTY1"/>
<sequence length="832" mass="94699">MTRSHDSSSNQSLAARDHTLSLTSPSPPGRKSVTFHNDTYGANDTERSFKDYKLNEFLVSDDTNFTIPYLTSSEEQVLDRDFIENQYGSSSENTLGGLIRDELIEPSEEGLERFLPRDKIESILTQDTILRTLSEEGGVPLEQQRSIAQQILNPTENITSTQPHLRSRKEILIILSLIEKVDTIGRFLQEGLFDYDLPFTYIRERVSTKGTQRRSIVKTGNLERQSRTIFLFSDWRVSEIEAFQYQQRKIHVPVFSPTSEIDKPRHYCLAQETICPYISQQEVGRGGFSAVNRVEIHPSHVIQYGSAPKKTVFAIKKLHTSEKKLVDEEIAIHYRFMDKDYPHLIRLLWTFSVGSIYHLVFPCADGNLMDLWRQHDSPLAKKRDHSTALWFARQCLGIVEGLSVIHQNDHQDLPKHKQHGRHGDLKPENILWFQSANTSEPGYSLGTLKISDFGLTRFHSTNSRSGINADGVGGSRTYRAPEYDVLRQVAQSYDIWSLACVLLEFTTWYLKGWSAVDSFATARKDEDTTPIPIMEDTFFNHRWRGKIMSAVAKRSVVNEVRSLYEHTNGSDLIIDIVNLIETGLLRMSPDSRKSCREIHEELERIFEICTQDHLYCLEKVKKPPSRKNTEKSLLEPVDLTRPFSIHKWVIEDGYPQPVTRQGSGSSTRRHYTGSQSSRKSSISRGEETLALEPAVHGLSRILPESPVSSSIAAANTQNIQRPPTETENDTHIVDGNDNEPKVNSSMTEQPPENPLTKTATLQDGHITDIQREVLRQQLPDEILARPESGPTPSLSIGQDPERDSVVSVPKRSRRRSVCSLLFIWCIRSRPTQ</sequence>
<feature type="compositionally biased region" description="Basic and acidic residues" evidence="2">
    <location>
        <begin position="728"/>
        <end position="740"/>
    </location>
</feature>
<dbReference type="EMBL" id="FMJY01000010">
    <property type="protein sequence ID" value="SCO92072.1"/>
    <property type="molecule type" value="Genomic_DNA"/>
</dbReference>
<feature type="region of interest" description="Disordered" evidence="2">
    <location>
        <begin position="782"/>
        <end position="805"/>
    </location>
</feature>